<dbReference type="RefSeq" id="WP_109827394.1">
    <property type="nucleotide sequence ID" value="NZ_CP029494.1"/>
</dbReference>
<proteinExistence type="predicted"/>
<dbReference type="Proteomes" id="UP000245368">
    <property type="component" value="Chromosome"/>
</dbReference>
<gene>
    <name evidence="1" type="ORF">DKM44_10860</name>
</gene>
<protein>
    <recommendedName>
        <fullName evidence="3">Translocation/assembly module TamB</fullName>
    </recommendedName>
</protein>
<name>A0A2Z3JI31_9DEIO</name>
<reference evidence="1 2" key="1">
    <citation type="submission" date="2018-05" db="EMBL/GenBank/DDBJ databases">
        <title>Complete Genome Sequence of Deinococcus sp. strain 17bor-2.</title>
        <authorList>
            <person name="Srinivasan S."/>
        </authorList>
    </citation>
    <scope>NUCLEOTIDE SEQUENCE [LARGE SCALE GENOMIC DNA]</scope>
    <source>
        <strain evidence="1 2">17bor-2</strain>
    </source>
</reference>
<evidence type="ECO:0000313" key="1">
    <source>
        <dbReference type="EMBL" id="AWN23666.1"/>
    </source>
</evidence>
<organism evidence="1 2">
    <name type="scientific">Deinococcus irradiatisoli</name>
    <dbReference type="NCBI Taxonomy" id="2202254"/>
    <lineage>
        <taxon>Bacteria</taxon>
        <taxon>Thermotogati</taxon>
        <taxon>Deinococcota</taxon>
        <taxon>Deinococci</taxon>
        <taxon>Deinococcales</taxon>
        <taxon>Deinococcaceae</taxon>
        <taxon>Deinococcus</taxon>
    </lineage>
</organism>
<dbReference type="EMBL" id="CP029494">
    <property type="protein sequence ID" value="AWN23666.1"/>
    <property type="molecule type" value="Genomic_DNA"/>
</dbReference>
<accession>A0A2Z3JI31</accession>
<dbReference type="KEGG" id="dez:DKM44_10860"/>
<dbReference type="OrthoDB" id="50957at2"/>
<keyword evidence="2" id="KW-1185">Reference proteome</keyword>
<sequence length="4079" mass="418055">MILRRAALFLIILVVAAALLLAFGPALYLPAVLARLSGPYQVTVGGVSGPLWQLSLRRLGVTGPGLNVTVERARVGLAGLDLLHRTVRLNVALSGGAAKVKLGDLLKSFGKSTSAAGFKVLPGTLAIENVNLDLDGQGVDIPNGRFTVSGGSTSPQGGQLQLEGQTAFGDAHAGLTYREQNGQLSAKVDFDADARLINAYWKPGGVTAGRISGQYRLGTGPVEGDFKLSGGALKVPQAKFAEVGEIGGRFTQRGTRIQGQLSGQGLGGPVTAQASVDLKARQFRVTAQASPTFAALGEALKVPASGAARLSVQASGWTAVQVRAELSSAQGEVNTVPYSGLNARYDFQSARQGTVVQILANTLKFQVGTELLKERQQLSGQWTFNKSGALTLSGNLANKPLDLAAKIDAANTLTVQGQALGGPVQGQYQLGSGELSASLRPDIFDLSGEISAAGTVNDLALSADQLKVGPLTFSGQGQLDAEGLHASLDEAAGGQLTLNTNRRFAGSWQVEELKLSGVTASGSGSIDLKKGLSGTASAQLPQVSSTLSGPLALNWLTRTGSWQAGNQRLVWDNTTFRLTANNLKAAGLTLSGQASYRSDLRQATVDLQTDLLGESQRITGVWTPGQQGQLKVTGQLLDAPLTLNAQLDAQNILRLQGQALHGPVQAQVRLSDQHFTAQLQPTLSGVSAQLSASGTPSDVAFSVRQLQAGTFTLDGSGHYRQGQLQASLTSSAGGVLGVQGTPSDLAFQARNVALGPLTLSAQGQFDQTGLRASVTEAQGGTLSLTTNPQFVGSWRADHLTLSGVTASGSGSIDLKKGLSGTASATLPQVSSTLSGPLALNWLTRTGSWQAGNQRLVWDNTTFRLTANNLKAAGLTLSGQASYRSDLRQATVDLQTDLLGESQRITGVWTPGQQGQLKVTGQLLDAPLTLNAQLDAQNILRLQGQALHGPVQAQVRLSDQHFTAQLQPTLSGVSAQLSASGTPSDVAFSVRQLQAGTFTLDGSGHYRQGQLQASLTSSAGGVLGVQGTPSDLAFQARNVTLGPLTLSAQGQFDQTGLRASVTEAQGGTLSLTTNPQFVGSWRADHLTLSGVTASGSGSIDLKKGLSGTATAQLPQVSSTLSGPLALNWLTRTGSWQAGNQRLVWDNTTFRLTANNLKAAGLTLSGQASYRSDLRQATVDLQTDLLGESQRITGVWTPGQQGQLKVTGQLLDAPLTLNAQLDAQNILRLQGQALHGPVQAQVRLSDQHFTAQLQPTLSGVSAQLSASGTPSDVAFSVRQLQAGTFTLDGSGHYRQGQLQASLTSSAGGVLGVQGTPSDLAFQARNVALGPLTLSAQGQFDQTGLRASVTEAQGGTLSLTTNPQFVGSWRADHLTLSGVTASGSGSIDLKKGLSGTASATLPQVSSTLSGPLALNWLTRTGSWQAGDQRLTWDDNTFRLTANDLKAQDFTLNGQLAYRLSDQAITGQLTASGDGIDVVATGQGQQASLRGTVRGIQVRATTDLHAPFITQASVDGSDISGTLSVNDGLTFRLRTGTRTAQGHLNGQQWTVSGGLDLAALKPLLGSAAPQDLSGNVQFDLSGLGGTAQVQAHAAGSDLHGTLTRQGGQVAAELRGEFSDLSAQLSGQIYPQVQLSGLAVWRGAGGPQTLQAQVSGPYSNLKVQAQGATSAIDTGGLALPGQAVRLRGTLTPTLALNGSWGELGLTYRDGEVEASGRQTLSAAGQTGQVQVAATWRPDYSGALNAAGQLGDYTFSASGPWTALQVNLSGAGLTASGRANARTLDYRLDVNGAVSGLNVKGEVRGHAAQLSGTLQASDAQGGRADIKVNSLTSFTLDAQNFKVAGQTLQGRLEAEDGLVSGSAQLGPLTVQARNGQFTASGTLYEHTLQASGTLKLPSTLTNLQLALDGPYLSAQASGSGQALSGTLRVKAQSYTFNGVRAQLPSQLLPLSASLSPLSIKVGELRYAGGGWSGAANLRYLLAGQPGSLQLLGDGQTLSAAPQGSLSGKVTLLPALGGTLQLALAPLEAALPATLLPEQVKTNLVPGVLNVTLAPQSAQISLSGSRWQGDVLGLSGEINFAGQLSAAGVLTLPDSRLPLRYFNQDLRLTNAVLSAHALQPFLGSAGDLGGEVRADLQVPGLKFGEASGQAQINLSLGAQAARGRITLRQGQLGGTLSSDLGGQTLRLSGDLYPAANATFAFGGLSGTIRGDAASAARPDRWTAQASGTFQGRSVDASATLSPQIATLSGVVDGLKLELSARQDKGAWAVLGNFNAADLRPLTGQAGQVAGTLSGTFSRLIAQASGTLAGAAFELPATYQNGQLSLGNAALSYPLPEGQATARISGQLYPALNLSGSATLSSYAPGTYRLSASGSYSAPRVVLAGTLQSGVLGLDLAGTQLQAVLSGKAFEVTAQGERLSGEANGRTDLPQYLQSAQLTVHAPYRNGDTRLQLDGPLAWNATSGWTGTRLQVAGQAPGGALDAQLSGPGPLALRGSLGPATLSGEFPASLPTTPGGTLRLSALDLGAFWQRPHLLSVSGQAQLGGASWAALSAEFSGALNDADGQLSGPFSGAYAAGQARLSLKGQALQVQAQLDGPTFAAQLQASGVTLSRLLPPALGVNSLRLSGKLDAAGSTSAGLERLEAADLQLSGQQRDIGGFGVTGTARYGGGVAQADLRAQAYGGELTAVGSFQNGLNITASGIDLSRFGLSAVGGQIRLQGEYANPLVSGTLHAERPEGVATATLSGPLRDLGVHLQAKLRGAYSGTLDADASQLDWQRLSAQLHVYGNAAQGGNTVKLDLRGVWPQLSGEARAQLAGLKALGVDQPVVLSGRGDGHYDLDLGALGSGELSLTGLNPTVQASATLQPLPLLGADGQGQLNASLSGPLSSLKLAVSGSFTDLSRSGVRLPLTSISFGGPLTALSGEVRQGGEVVATLRGDTLNFSGVQAEAGGSALRASGFATIGGKLSAQLQASGALGGSAKLRYEAGELAASGDLRASGFGASFSVAASQGSGWNGSVLLGGGPEISGVGPVLERNTRLKLSGPFDAPQLTGTLALVGAQADLSASLKGARLTLRDGNSTQASGALSLVRSSSGYVWAGSSRLVRPEGELGFSLTGPLTNPTADLKFRRGQWTAQGQGNLGGAALTLSDGVHQGQLTYDGQTLNFDAPQLDLAGLNLGTLSGRVSAVGSLSSDLSGSASLSFTDLSSGATLPYFDLPLQGSGTAEVKLVKGVGQASAHISAPYGEVSLSAQQTAAGSGWTGRLQGQLQKGEGRIVADVTLDQTGAGGQLTLQNLPLNVSNVSAALSGTVQLSGQTFTLSGEAVSGMGRAEVSGDGALADLVPALSGFTVLRPSETGYRVQVGVSSFDLAQLKLGSGLGGSLSGQLTLSQSSGSFVVRSAALKLGDASFPARIDGTLAGGDWRLRGYVGNSALFGAVTNGQLSVRAQLEALPVGNIIAGFTGKLPGNGVVTGLARIDAPLSDPLSGSLNLVAERVRITAGQDTLIGSGTLDFRNRELRGLNLTLDGAGQWQVAGQFTRQKVDLQAAFINTTFTPVLAFIPSLSDLSPALKGSLTLSVGGSYAQPTASLSGSNLVGSVAGLNVTLPSLRAQLSNAGQFTGQATVQASGSASGNGTLVASGALSGNKLGGASLRYQGSLSADALGNLGNVSATLSQAQNTWTLDAEAQQGGTLSLSGQVSPRFDLKATARNYNLPIRSIYARESSLNGTLSAVSAGEQILVGGSLTFDRLVLGRLNASSLPGTASTATSSDSVSNYVSPLPDELTVFPSETGEKPLSPFLQRIVLQDIPITAPNGIRVDETLAQAELSAALTLSGSGASPRLSGAVRSLRGNLLLRDNNFNLQQAQATFDGSSLYPVFSLTAQGQVADQGGKLIGVQLQADGSFVVQSGVRALKLDTQLSCTTCASAGEYSQAELYSLLALGTPDITTLGSNIGSLGQSAISTALNVFVLGELQRNIARALGVDVFRISSNLITPEGNLDAKFTVGTYLSKEFYVQYQVDLTGKGLFDATYTTPDNRFTFRVSTPISGLDLQSVRPSLSVGYNVNRRSSVTFGVQSGSSTKFSVGYLYKW</sequence>
<evidence type="ECO:0000313" key="2">
    <source>
        <dbReference type="Proteomes" id="UP000245368"/>
    </source>
</evidence>
<evidence type="ECO:0008006" key="3">
    <source>
        <dbReference type="Google" id="ProtNLM"/>
    </source>
</evidence>